<dbReference type="GO" id="GO:0017057">
    <property type="term" value="F:6-phosphogluconolactonase activity"/>
    <property type="evidence" value="ECO:0007669"/>
    <property type="project" value="TreeGrafter"/>
</dbReference>
<dbReference type="SUPFAM" id="SSF51004">
    <property type="entry name" value="C-terminal (heme d1) domain of cytochrome cd1-nitrite reductase"/>
    <property type="match status" value="1"/>
</dbReference>
<dbReference type="InterPro" id="IPR011048">
    <property type="entry name" value="Haem_d1_sf"/>
</dbReference>
<dbReference type="Pfam" id="PF10282">
    <property type="entry name" value="Lactonase"/>
    <property type="match status" value="1"/>
</dbReference>
<dbReference type="AlphaFoldDB" id="A0AB39KWY5"/>
<keyword evidence="2" id="KW-0119">Carbohydrate metabolism</keyword>
<name>A0AB39KWY5_9CAUL</name>
<evidence type="ECO:0000313" key="3">
    <source>
        <dbReference type="EMBL" id="XDO98184.1"/>
    </source>
</evidence>
<dbReference type="InterPro" id="IPR050282">
    <property type="entry name" value="Cycloisomerase_2"/>
</dbReference>
<keyword evidence="2" id="KW-0313">Glucose metabolism</keyword>
<accession>A0AB39KWY5</accession>
<dbReference type="Gene3D" id="2.130.10.10">
    <property type="entry name" value="YVTN repeat-like/Quinoprotein amine dehydrogenase"/>
    <property type="match status" value="1"/>
</dbReference>
<proteinExistence type="inferred from homology"/>
<dbReference type="GO" id="GO:0005829">
    <property type="term" value="C:cytosol"/>
    <property type="evidence" value="ECO:0007669"/>
    <property type="project" value="TreeGrafter"/>
</dbReference>
<organism evidence="3">
    <name type="scientific">Caulobacter sp. 73W</name>
    <dbReference type="NCBI Taxonomy" id="3161137"/>
    <lineage>
        <taxon>Bacteria</taxon>
        <taxon>Pseudomonadati</taxon>
        <taxon>Pseudomonadota</taxon>
        <taxon>Alphaproteobacteria</taxon>
        <taxon>Caulobacterales</taxon>
        <taxon>Caulobacteraceae</taxon>
        <taxon>Caulobacter</taxon>
    </lineage>
</organism>
<sequence length="347" mass="37148">MENQVTVAAGGYDPAGIATLVYDPMADQLRLVGHSREVTNASYGAHDPKRRVWFFVEERDQGALVVARPHGSFGWRRLARASSGGEAPCFVSLHPKGGFAAVANYASGSVSLLKITGGEGEPGPAIWVHTDSGSGPDRERQDGPHVHCARFYGGRLYHTDLGTDEVVVHDFEEAAATLSNRRIALRVDDGQGPRHILFHPTLEVAWLLTELGSCIYTLRVAEDGLLHTIGKTKTLAQSPRGNLGGHIELDAAAMRLYVSNRGDDSITTFKVDPAGELTRLGSISVGSASPRHFVLLEHVGRMLVACEEGGEVVCMPIMSDGGIGAPTCRAEVPKAAFVVALDDHSRL</sequence>
<evidence type="ECO:0000256" key="1">
    <source>
        <dbReference type="ARBA" id="ARBA00005564"/>
    </source>
</evidence>
<evidence type="ECO:0000256" key="2">
    <source>
        <dbReference type="ARBA" id="ARBA00022526"/>
    </source>
</evidence>
<protein>
    <submittedName>
        <fullName evidence="3">Beta-propeller fold lactonase family protein</fullName>
    </submittedName>
</protein>
<dbReference type="GO" id="GO:0006006">
    <property type="term" value="P:glucose metabolic process"/>
    <property type="evidence" value="ECO:0007669"/>
    <property type="project" value="UniProtKB-KW"/>
</dbReference>
<dbReference type="EMBL" id="CP158375">
    <property type="protein sequence ID" value="XDO98184.1"/>
    <property type="molecule type" value="Genomic_DNA"/>
</dbReference>
<reference evidence="3" key="1">
    <citation type="submission" date="2024-06" db="EMBL/GenBank/DDBJ databases">
        <title>Caulobacter inopinatus, sp. nov.</title>
        <authorList>
            <person name="Donachie S.P."/>
        </authorList>
    </citation>
    <scope>NUCLEOTIDE SEQUENCE</scope>
    <source>
        <strain evidence="3">73W</strain>
    </source>
</reference>
<dbReference type="PANTHER" id="PTHR30344:SF1">
    <property type="entry name" value="6-PHOSPHOGLUCONOLACTONASE"/>
    <property type="match status" value="1"/>
</dbReference>
<gene>
    <name evidence="3" type="ORF">ABOZ73_07140</name>
</gene>
<comment type="similarity">
    <text evidence="1">Belongs to the cycloisomerase 2 family.</text>
</comment>
<dbReference type="InterPro" id="IPR019405">
    <property type="entry name" value="Lactonase_7-beta_prop"/>
</dbReference>
<dbReference type="PANTHER" id="PTHR30344">
    <property type="entry name" value="6-PHOSPHOGLUCONOLACTONASE-RELATED"/>
    <property type="match status" value="1"/>
</dbReference>
<dbReference type="RefSeq" id="WP_369061901.1">
    <property type="nucleotide sequence ID" value="NZ_CP158375.1"/>
</dbReference>
<dbReference type="InterPro" id="IPR015943">
    <property type="entry name" value="WD40/YVTN_repeat-like_dom_sf"/>
</dbReference>